<keyword evidence="4" id="KW-1185">Reference proteome</keyword>
<comment type="caution">
    <text evidence="3">The sequence shown here is derived from an EMBL/GenBank/DDBJ whole genome shotgun (WGS) entry which is preliminary data.</text>
</comment>
<accession>A0ABP9W5M7</accession>
<dbReference type="Proteomes" id="UP001401887">
    <property type="component" value="Unassembled WGS sequence"/>
</dbReference>
<keyword evidence="2" id="KW-0732">Signal</keyword>
<name>A0ABP9W5M7_9DEIO</name>
<evidence type="ECO:0000256" key="2">
    <source>
        <dbReference type="SAM" id="SignalP"/>
    </source>
</evidence>
<feature type="signal peptide" evidence="2">
    <location>
        <begin position="1"/>
        <end position="19"/>
    </location>
</feature>
<proteinExistence type="predicted"/>
<feature type="region of interest" description="Disordered" evidence="1">
    <location>
        <begin position="294"/>
        <end position="313"/>
    </location>
</feature>
<dbReference type="RefSeq" id="WP_345461289.1">
    <property type="nucleotide sequence ID" value="NZ_BAABRP010000001.1"/>
</dbReference>
<evidence type="ECO:0000313" key="4">
    <source>
        <dbReference type="Proteomes" id="UP001401887"/>
    </source>
</evidence>
<feature type="chain" id="PRO_5047123249" evidence="2">
    <location>
        <begin position="20"/>
        <end position="313"/>
    </location>
</feature>
<reference evidence="3 4" key="1">
    <citation type="submission" date="2024-02" db="EMBL/GenBank/DDBJ databases">
        <title>Deinococcus carri NBRC 110142.</title>
        <authorList>
            <person name="Ichikawa N."/>
            <person name="Katano-Makiyama Y."/>
            <person name="Hidaka K."/>
        </authorList>
    </citation>
    <scope>NUCLEOTIDE SEQUENCE [LARGE SCALE GENOMIC DNA]</scope>
    <source>
        <strain evidence="3 4">NBRC 110142</strain>
    </source>
</reference>
<dbReference type="EMBL" id="BAABRP010000001">
    <property type="protein sequence ID" value="GAA5512110.1"/>
    <property type="molecule type" value="Genomic_DNA"/>
</dbReference>
<sequence length="313" mass="33718">MVARLLVLGLSTFWACASALPITGWNGTPVEVPGSRLVNGRAYLPCAWLNAHRPDLTCQDSGRGTAFLWAAPLNPSTPGWSISRLGWAFPTSGQQLAPRQVPPPVVVEGQTLIAASALRTLSRVDVTWQGSTLTVSLLPRLRAALRVIGHGELREARVLAGQLRERTGLPEDYNRGDAGAGPVVILYPEGEVRRFFVWQARTLSAYEVREGWRVQVWQAAVGLPPASLWGEGPGKRAGQGDTLERLAGPFARTQGRRSAVTGRYRTLRVSPAHPAGQDDLRVGWVELDGTAKPVAAGNGLPDGVQLPGEVRRD</sequence>
<evidence type="ECO:0000313" key="3">
    <source>
        <dbReference type="EMBL" id="GAA5512110.1"/>
    </source>
</evidence>
<evidence type="ECO:0000256" key="1">
    <source>
        <dbReference type="SAM" id="MobiDB-lite"/>
    </source>
</evidence>
<organism evidence="3 4">
    <name type="scientific">Deinococcus carri</name>
    <dbReference type="NCBI Taxonomy" id="1211323"/>
    <lineage>
        <taxon>Bacteria</taxon>
        <taxon>Thermotogati</taxon>
        <taxon>Deinococcota</taxon>
        <taxon>Deinococci</taxon>
        <taxon>Deinococcales</taxon>
        <taxon>Deinococcaceae</taxon>
        <taxon>Deinococcus</taxon>
    </lineage>
</organism>
<protein>
    <submittedName>
        <fullName evidence="3">Uncharacterized protein</fullName>
    </submittedName>
</protein>
<gene>
    <name evidence="3" type="ORF">Dcar01_00824</name>
</gene>